<evidence type="ECO:0000313" key="5">
    <source>
        <dbReference type="Proteomes" id="UP000245207"/>
    </source>
</evidence>
<comment type="caution">
    <text evidence="4">The sequence shown here is derived from an EMBL/GenBank/DDBJ whole genome shotgun (WGS) entry which is preliminary data.</text>
</comment>
<name>A0A2U1KBK7_ARTAN</name>
<dbReference type="GO" id="GO:0034245">
    <property type="term" value="C:mitochondrial DNA-directed RNA polymerase complex"/>
    <property type="evidence" value="ECO:0007669"/>
    <property type="project" value="TreeGrafter"/>
</dbReference>
<dbReference type="Pfam" id="PF14700">
    <property type="entry name" value="RPOL_N"/>
    <property type="match status" value="1"/>
</dbReference>
<dbReference type="EMBL" id="PKPP01023747">
    <property type="protein sequence ID" value="PWA34121.1"/>
    <property type="molecule type" value="Genomic_DNA"/>
</dbReference>
<gene>
    <name evidence="4" type="ORF">CTI12_AA622220</name>
</gene>
<dbReference type="STRING" id="35608.A0A2U1KBK7"/>
<protein>
    <submittedName>
        <fullName evidence="4">DNA-directed RNA polymerase 3B protein</fullName>
    </submittedName>
</protein>
<dbReference type="GO" id="GO:0003899">
    <property type="term" value="F:DNA-directed RNA polymerase activity"/>
    <property type="evidence" value="ECO:0007669"/>
    <property type="project" value="InterPro"/>
</dbReference>
<keyword evidence="4" id="KW-0804">Transcription</keyword>
<dbReference type="Proteomes" id="UP000245207">
    <property type="component" value="Unassembled WGS sequence"/>
</dbReference>
<reference evidence="4 5" key="1">
    <citation type="journal article" date="2018" name="Mol. Plant">
        <title>The genome of Artemisia annua provides insight into the evolution of Asteraceae family and artemisinin biosynthesis.</title>
        <authorList>
            <person name="Shen Q."/>
            <person name="Zhang L."/>
            <person name="Liao Z."/>
            <person name="Wang S."/>
            <person name="Yan T."/>
            <person name="Shi P."/>
            <person name="Liu M."/>
            <person name="Fu X."/>
            <person name="Pan Q."/>
            <person name="Wang Y."/>
            <person name="Lv Z."/>
            <person name="Lu X."/>
            <person name="Zhang F."/>
            <person name="Jiang W."/>
            <person name="Ma Y."/>
            <person name="Chen M."/>
            <person name="Hao X."/>
            <person name="Li L."/>
            <person name="Tang Y."/>
            <person name="Lv G."/>
            <person name="Zhou Y."/>
            <person name="Sun X."/>
            <person name="Brodelius P.E."/>
            <person name="Rose J.K.C."/>
            <person name="Tang K."/>
        </authorList>
    </citation>
    <scope>NUCLEOTIDE SEQUENCE [LARGE SCALE GENOMIC DNA]</scope>
    <source>
        <strain evidence="5">cv. Huhao1</strain>
        <tissue evidence="4">Leaf</tissue>
    </source>
</reference>
<dbReference type="InterPro" id="IPR043502">
    <property type="entry name" value="DNA/RNA_pol_sf"/>
</dbReference>
<dbReference type="SUPFAM" id="SSF56672">
    <property type="entry name" value="DNA/RNA polymerases"/>
    <property type="match status" value="1"/>
</dbReference>
<evidence type="ECO:0000313" key="4">
    <source>
        <dbReference type="EMBL" id="PWA34121.1"/>
    </source>
</evidence>
<evidence type="ECO:0000256" key="1">
    <source>
        <dbReference type="ARBA" id="ARBA00004026"/>
    </source>
</evidence>
<keyword evidence="5" id="KW-1185">Reference proteome</keyword>
<feature type="region of interest" description="Disordered" evidence="2">
    <location>
        <begin position="1"/>
        <end position="25"/>
    </location>
</feature>
<dbReference type="PANTHER" id="PTHR10102:SF1">
    <property type="entry name" value="DNA-DIRECTED RNA POLYMERASE 3, CHLOROPLASTIC"/>
    <property type="match status" value="1"/>
</dbReference>
<feature type="domain" description="DNA-directed RNA polymerase N-terminal" evidence="3">
    <location>
        <begin position="148"/>
        <end position="210"/>
    </location>
</feature>
<dbReference type="AlphaFoldDB" id="A0A2U1KBK7"/>
<accession>A0A2U1KBK7</accession>
<dbReference type="InterPro" id="IPR029262">
    <property type="entry name" value="RPOL_N"/>
</dbReference>
<keyword evidence="4" id="KW-0240">DNA-directed RNA polymerase</keyword>
<organism evidence="4 5">
    <name type="scientific">Artemisia annua</name>
    <name type="common">Sweet wormwood</name>
    <dbReference type="NCBI Taxonomy" id="35608"/>
    <lineage>
        <taxon>Eukaryota</taxon>
        <taxon>Viridiplantae</taxon>
        <taxon>Streptophyta</taxon>
        <taxon>Embryophyta</taxon>
        <taxon>Tracheophyta</taxon>
        <taxon>Spermatophyta</taxon>
        <taxon>Magnoliopsida</taxon>
        <taxon>eudicotyledons</taxon>
        <taxon>Gunneridae</taxon>
        <taxon>Pentapetalae</taxon>
        <taxon>asterids</taxon>
        <taxon>campanulids</taxon>
        <taxon>Asterales</taxon>
        <taxon>Asteraceae</taxon>
        <taxon>Asteroideae</taxon>
        <taxon>Anthemideae</taxon>
        <taxon>Artemisiinae</taxon>
        <taxon>Artemisia</taxon>
    </lineage>
</organism>
<dbReference type="GO" id="GO:0006390">
    <property type="term" value="P:mitochondrial transcription"/>
    <property type="evidence" value="ECO:0007669"/>
    <property type="project" value="TreeGrafter"/>
</dbReference>
<dbReference type="InterPro" id="IPR037159">
    <property type="entry name" value="RNA_POL_N_sf"/>
</dbReference>
<evidence type="ECO:0000256" key="2">
    <source>
        <dbReference type="SAM" id="MobiDB-lite"/>
    </source>
</evidence>
<dbReference type="PANTHER" id="PTHR10102">
    <property type="entry name" value="DNA-DIRECTED RNA POLYMERASE, MITOCHONDRIAL"/>
    <property type="match status" value="1"/>
</dbReference>
<sequence>MASSSIFSPTPRSTDHLQTPWSNPKVKPSKTHLHLFKTQSQNPLIYSNSFPHNLKLPSLKPPFLKTHSPDAINENFTKNLESLATLQRFPTGFEPLSDSDKNPKRIYFQDPPWITSLLMKNFYKNSVVFKNKVKVEFDKRNYYILRRRQIKAETEAWEKMTEEYREFQREMCEKKLAPNLPYVKSLFAGWFEPLSKAIEKEQNSPNTKKHQEAVMTVY</sequence>
<dbReference type="OrthoDB" id="1740667at2759"/>
<dbReference type="Gene3D" id="1.10.1320.10">
    <property type="entry name" value="DNA-directed RNA polymerase, N-terminal domain"/>
    <property type="match status" value="1"/>
</dbReference>
<dbReference type="GO" id="GO:0003677">
    <property type="term" value="F:DNA binding"/>
    <property type="evidence" value="ECO:0007669"/>
    <property type="project" value="InterPro"/>
</dbReference>
<feature type="compositionally biased region" description="Polar residues" evidence="2">
    <location>
        <begin position="1"/>
        <end position="22"/>
    </location>
</feature>
<evidence type="ECO:0000259" key="3">
    <source>
        <dbReference type="Pfam" id="PF14700"/>
    </source>
</evidence>
<comment type="function">
    <text evidence="1">DNA-dependent RNA polymerase catalyzes the transcription of DNA into RNA using the four ribonucleoside triphosphates as substrates.</text>
</comment>
<proteinExistence type="predicted"/>
<dbReference type="InterPro" id="IPR002092">
    <property type="entry name" value="DNA-dir_Rpol_phage-type"/>
</dbReference>